<dbReference type="EMBL" id="JAWDEY010000005">
    <property type="protein sequence ID" value="KAK6590700.1"/>
    <property type="molecule type" value="Genomic_DNA"/>
</dbReference>
<proteinExistence type="predicted"/>
<evidence type="ECO:0000313" key="2">
    <source>
        <dbReference type="EMBL" id="KAK6590700.1"/>
    </source>
</evidence>
<name>A0AAV9Y100_9CRYT</name>
<dbReference type="AlphaFoldDB" id="A0AAV9Y100"/>
<feature type="region of interest" description="Disordered" evidence="1">
    <location>
        <begin position="163"/>
        <end position="182"/>
    </location>
</feature>
<evidence type="ECO:0000256" key="1">
    <source>
        <dbReference type="SAM" id="MobiDB-lite"/>
    </source>
</evidence>
<accession>A0AAV9Y100</accession>
<sequence length="182" mass="21109">MVRRNPSWRSESEVPETQKNSFFARKNLNFRPHLVETDVVNKQTNKTYDFLEFYKEMTAIRNNTEIPVKKAYIDKVLVPKTDAKVAKLQAETAYIETKNAAKKKSMNLMVDDFKKAMTFSDLAEKIFNTTSHRMNDTETLSSIYNETFYYLSNKNATIETETNVTNSNDNNNNTSNVNIQFS</sequence>
<gene>
    <name evidence="2" type="ORF">RS030_142161</name>
</gene>
<protein>
    <submittedName>
        <fullName evidence="2">Uncharacterized protein</fullName>
    </submittedName>
</protein>
<comment type="caution">
    <text evidence="2">The sequence shown here is derived from an EMBL/GenBank/DDBJ whole genome shotgun (WGS) entry which is preliminary data.</text>
</comment>
<dbReference type="Proteomes" id="UP001311799">
    <property type="component" value="Unassembled WGS sequence"/>
</dbReference>
<keyword evidence="3" id="KW-1185">Reference proteome</keyword>
<reference evidence="2 3" key="1">
    <citation type="submission" date="2023-10" db="EMBL/GenBank/DDBJ databases">
        <title>Comparative genomics analysis reveals potential genetic determinants of host preference in Cryptosporidium xiaoi.</title>
        <authorList>
            <person name="Xiao L."/>
            <person name="Li J."/>
        </authorList>
    </citation>
    <scope>NUCLEOTIDE SEQUENCE [LARGE SCALE GENOMIC DNA]</scope>
    <source>
        <strain evidence="2 3">52996</strain>
    </source>
</reference>
<evidence type="ECO:0000313" key="3">
    <source>
        <dbReference type="Proteomes" id="UP001311799"/>
    </source>
</evidence>
<organism evidence="2 3">
    <name type="scientific">Cryptosporidium xiaoi</name>
    <dbReference type="NCBI Taxonomy" id="659607"/>
    <lineage>
        <taxon>Eukaryota</taxon>
        <taxon>Sar</taxon>
        <taxon>Alveolata</taxon>
        <taxon>Apicomplexa</taxon>
        <taxon>Conoidasida</taxon>
        <taxon>Coccidia</taxon>
        <taxon>Eucoccidiorida</taxon>
        <taxon>Eimeriorina</taxon>
        <taxon>Cryptosporidiidae</taxon>
        <taxon>Cryptosporidium</taxon>
    </lineage>
</organism>